<dbReference type="RefSeq" id="WP_109217332.1">
    <property type="nucleotide sequence ID" value="NZ_CP110638.1"/>
</dbReference>
<sequence>MSEQAYDLSKIKEIDQTDDAQKANYLLANGWVLLKVTESQSHDSNGALYSTVWFTIGNPQ</sequence>
<name>A0A377Y6Q0_KLEPN</name>
<dbReference type="Proteomes" id="UP000254103">
    <property type="component" value="Unassembled WGS sequence"/>
</dbReference>
<evidence type="ECO:0008006" key="3">
    <source>
        <dbReference type="Google" id="ProtNLM"/>
    </source>
</evidence>
<proteinExistence type="predicted"/>
<evidence type="ECO:0000313" key="2">
    <source>
        <dbReference type="Proteomes" id="UP000254103"/>
    </source>
</evidence>
<gene>
    <name evidence="1" type="ORF">NCTC5052_04719</name>
</gene>
<accession>A0A377Y6Q0</accession>
<evidence type="ECO:0000313" key="1">
    <source>
        <dbReference type="EMBL" id="STT96182.1"/>
    </source>
</evidence>
<protein>
    <recommendedName>
        <fullName evidence="3">DUF1737 domain-containing protein</fullName>
    </recommendedName>
</protein>
<reference evidence="1 2" key="1">
    <citation type="submission" date="2018-06" db="EMBL/GenBank/DDBJ databases">
        <authorList>
            <consortium name="Pathogen Informatics"/>
            <person name="Doyle S."/>
        </authorList>
    </citation>
    <scope>NUCLEOTIDE SEQUENCE [LARGE SCALE GENOMIC DNA]</scope>
    <source>
        <strain evidence="1 2">NCTC5052</strain>
    </source>
</reference>
<dbReference type="EMBL" id="UGLJ01000002">
    <property type="protein sequence ID" value="STT96182.1"/>
    <property type="molecule type" value="Genomic_DNA"/>
</dbReference>
<organism evidence="1 2">
    <name type="scientific">Klebsiella pneumoniae</name>
    <dbReference type="NCBI Taxonomy" id="573"/>
    <lineage>
        <taxon>Bacteria</taxon>
        <taxon>Pseudomonadati</taxon>
        <taxon>Pseudomonadota</taxon>
        <taxon>Gammaproteobacteria</taxon>
        <taxon>Enterobacterales</taxon>
        <taxon>Enterobacteriaceae</taxon>
        <taxon>Klebsiella/Raoultella group</taxon>
        <taxon>Klebsiella</taxon>
        <taxon>Klebsiella pneumoniae complex</taxon>
    </lineage>
</organism>
<dbReference type="AlphaFoldDB" id="A0A377Y6Q0"/>